<comment type="caution">
    <text evidence="7">The sequence shown here is derived from an EMBL/GenBank/DDBJ whole genome shotgun (WGS) entry which is preliminary data.</text>
</comment>
<dbReference type="Pfam" id="PF01169">
    <property type="entry name" value="GDT1"/>
    <property type="match status" value="2"/>
</dbReference>
<feature type="transmembrane region" description="Helical" evidence="6">
    <location>
        <begin position="96"/>
        <end position="112"/>
    </location>
</feature>
<feature type="transmembrane region" description="Helical" evidence="6">
    <location>
        <begin position="165"/>
        <end position="185"/>
    </location>
</feature>
<name>A0ABR6ZME8_9BURK</name>
<evidence type="ECO:0000313" key="8">
    <source>
        <dbReference type="Proteomes" id="UP000650424"/>
    </source>
</evidence>
<sequence length="190" mass="20380">MEAFLVSTLAVTIGEIGDKTQLLALLLAARYKKPLPIVLGILVATLFNHTLAGLLGQWVASQFSPTLLRWLLGLSFLAIAVWTLKPDEMEDDGIGDKPYGIFMLTCITFFIAEIGDKTQLATVALAAKYSNLPLVIAGTTLGMLIADVPAVFLGKIASPNFPFKVVRWLAAIVFAILGVLVLAGIGQSFY</sequence>
<dbReference type="EMBL" id="JACOGF010000002">
    <property type="protein sequence ID" value="MBC3917062.1"/>
    <property type="molecule type" value="Genomic_DNA"/>
</dbReference>
<comment type="similarity">
    <text evidence="2 6">Belongs to the GDT1 family.</text>
</comment>
<dbReference type="InterPro" id="IPR001727">
    <property type="entry name" value="GDT1-like"/>
</dbReference>
<proteinExistence type="inferred from homology"/>
<evidence type="ECO:0000256" key="2">
    <source>
        <dbReference type="ARBA" id="ARBA00009190"/>
    </source>
</evidence>
<evidence type="ECO:0000256" key="5">
    <source>
        <dbReference type="ARBA" id="ARBA00023136"/>
    </source>
</evidence>
<evidence type="ECO:0000256" key="6">
    <source>
        <dbReference type="RuleBase" id="RU365102"/>
    </source>
</evidence>
<evidence type="ECO:0000256" key="4">
    <source>
        <dbReference type="ARBA" id="ARBA00022989"/>
    </source>
</evidence>
<organism evidence="7 8">
    <name type="scientific">Undibacterium hunanense</name>
    <dbReference type="NCBI Taxonomy" id="2762292"/>
    <lineage>
        <taxon>Bacteria</taxon>
        <taxon>Pseudomonadati</taxon>
        <taxon>Pseudomonadota</taxon>
        <taxon>Betaproteobacteria</taxon>
        <taxon>Burkholderiales</taxon>
        <taxon>Oxalobacteraceae</taxon>
        <taxon>Undibacterium</taxon>
    </lineage>
</organism>
<keyword evidence="5 6" id="KW-0472">Membrane</keyword>
<protein>
    <recommendedName>
        <fullName evidence="6">GDT1 family protein</fullName>
    </recommendedName>
</protein>
<gene>
    <name evidence="7" type="ORF">H8L32_06195</name>
</gene>
<evidence type="ECO:0000256" key="1">
    <source>
        <dbReference type="ARBA" id="ARBA00004141"/>
    </source>
</evidence>
<feature type="transmembrane region" description="Helical" evidence="6">
    <location>
        <begin position="132"/>
        <end position="153"/>
    </location>
</feature>
<reference evidence="7 8" key="1">
    <citation type="submission" date="2020-08" db="EMBL/GenBank/DDBJ databases">
        <title>Novel species isolated from subtropical streams in China.</title>
        <authorList>
            <person name="Lu H."/>
        </authorList>
    </citation>
    <scope>NUCLEOTIDE SEQUENCE [LARGE SCALE GENOMIC DNA]</scope>
    <source>
        <strain evidence="7 8">CY18W</strain>
    </source>
</reference>
<evidence type="ECO:0000313" key="7">
    <source>
        <dbReference type="EMBL" id="MBC3917062.1"/>
    </source>
</evidence>
<keyword evidence="8" id="KW-1185">Reference proteome</keyword>
<feature type="transmembrane region" description="Helical" evidence="6">
    <location>
        <begin position="35"/>
        <end position="55"/>
    </location>
</feature>
<keyword evidence="4 6" id="KW-1133">Transmembrane helix</keyword>
<dbReference type="RefSeq" id="WP_186946274.1">
    <property type="nucleotide sequence ID" value="NZ_JACOGF010000002.1"/>
</dbReference>
<dbReference type="PANTHER" id="PTHR12608">
    <property type="entry name" value="TRANSMEMBRANE PROTEIN HTP-1 RELATED"/>
    <property type="match status" value="1"/>
</dbReference>
<accession>A0ABR6ZME8</accession>
<evidence type="ECO:0000256" key="3">
    <source>
        <dbReference type="ARBA" id="ARBA00022692"/>
    </source>
</evidence>
<feature type="transmembrane region" description="Helical" evidence="6">
    <location>
        <begin position="67"/>
        <end position="84"/>
    </location>
</feature>
<comment type="subcellular location">
    <subcellularLocation>
        <location evidence="1 6">Membrane</location>
        <topology evidence="1 6">Multi-pass membrane protein</topology>
    </subcellularLocation>
</comment>
<keyword evidence="3 6" id="KW-0812">Transmembrane</keyword>
<dbReference type="PANTHER" id="PTHR12608:SF1">
    <property type="entry name" value="TRANSMEMBRANE PROTEIN 165"/>
    <property type="match status" value="1"/>
</dbReference>
<dbReference type="Proteomes" id="UP000650424">
    <property type="component" value="Unassembled WGS sequence"/>
</dbReference>